<evidence type="ECO:0008006" key="3">
    <source>
        <dbReference type="Google" id="ProtNLM"/>
    </source>
</evidence>
<organism evidence="1 2">
    <name type="scientific">Ephemerocybe angulata</name>
    <dbReference type="NCBI Taxonomy" id="980116"/>
    <lineage>
        <taxon>Eukaryota</taxon>
        <taxon>Fungi</taxon>
        <taxon>Dikarya</taxon>
        <taxon>Basidiomycota</taxon>
        <taxon>Agaricomycotina</taxon>
        <taxon>Agaricomycetes</taxon>
        <taxon>Agaricomycetidae</taxon>
        <taxon>Agaricales</taxon>
        <taxon>Agaricineae</taxon>
        <taxon>Psathyrellaceae</taxon>
        <taxon>Ephemerocybe</taxon>
    </lineage>
</organism>
<dbReference type="OrthoDB" id="3253907at2759"/>
<proteinExistence type="predicted"/>
<gene>
    <name evidence="1" type="ORF">DFP72DRAFT_1015259</name>
</gene>
<evidence type="ECO:0000313" key="1">
    <source>
        <dbReference type="EMBL" id="KAF6748352.1"/>
    </source>
</evidence>
<dbReference type="EMBL" id="JACGCI010000071">
    <property type="protein sequence ID" value="KAF6748352.1"/>
    <property type="molecule type" value="Genomic_DNA"/>
</dbReference>
<dbReference type="AlphaFoldDB" id="A0A8H6M1L9"/>
<name>A0A8H6M1L9_9AGAR</name>
<accession>A0A8H6M1L9</accession>
<evidence type="ECO:0000313" key="2">
    <source>
        <dbReference type="Proteomes" id="UP000521943"/>
    </source>
</evidence>
<dbReference type="Proteomes" id="UP000521943">
    <property type="component" value="Unassembled WGS sequence"/>
</dbReference>
<reference evidence="1 2" key="1">
    <citation type="submission" date="2020-07" db="EMBL/GenBank/DDBJ databases">
        <title>Comparative genomics of pyrophilous fungi reveals a link between fire events and developmental genes.</title>
        <authorList>
            <consortium name="DOE Joint Genome Institute"/>
            <person name="Steindorff A.S."/>
            <person name="Carver A."/>
            <person name="Calhoun S."/>
            <person name="Stillman K."/>
            <person name="Liu H."/>
            <person name="Lipzen A."/>
            <person name="Pangilinan J."/>
            <person name="Labutti K."/>
            <person name="Bruns T.D."/>
            <person name="Grigoriev I.V."/>
        </authorList>
    </citation>
    <scope>NUCLEOTIDE SEQUENCE [LARGE SCALE GENOMIC DNA]</scope>
    <source>
        <strain evidence="1 2">CBS 144469</strain>
    </source>
</reference>
<protein>
    <recommendedName>
        <fullName evidence="3">Reverse transcriptase zinc-binding domain-containing protein</fullName>
    </recommendedName>
</protein>
<comment type="caution">
    <text evidence="1">The sequence shown here is derived from an EMBL/GenBank/DDBJ whole genome shotgun (WGS) entry which is preliminary data.</text>
</comment>
<keyword evidence="2" id="KW-1185">Reference proteome</keyword>
<sequence>MTQATAYRHIRNIKHKVERRRTSLMIEMTKATVLEVTGTEPTQQAIWRSLQKRKGTVLSLKFTAFAWRGLHDSHKVGKFWEHITAVRDTHMPCRSCGVPEESMDHILTGCSVSGQEHIWKLARKAWEHTGLEFPNISLGLILGIGTVQVKDLDGKISDGRTRLIQILVSESAYLAWIIRCEYRIGRGEDESQRHTTQEIEARWLTTLSRRLRLDWATTNTTTFGKKALKAVFTRTWSGIASKKSRTTLRTDIVGGGVLVGSTANRRPPGRNR</sequence>